<evidence type="ECO:0000313" key="2">
    <source>
        <dbReference type="Proteomes" id="UP001176941"/>
    </source>
</evidence>
<accession>A0ABN8Y8G7</accession>
<gene>
    <name evidence="1" type="ORF">MRATA1EN1_LOCUS6814</name>
</gene>
<proteinExistence type="predicted"/>
<organism evidence="1 2">
    <name type="scientific">Rangifer tarandus platyrhynchus</name>
    <name type="common">Svalbard reindeer</name>
    <dbReference type="NCBI Taxonomy" id="3082113"/>
    <lineage>
        <taxon>Eukaryota</taxon>
        <taxon>Metazoa</taxon>
        <taxon>Chordata</taxon>
        <taxon>Craniata</taxon>
        <taxon>Vertebrata</taxon>
        <taxon>Euteleostomi</taxon>
        <taxon>Mammalia</taxon>
        <taxon>Eutheria</taxon>
        <taxon>Laurasiatheria</taxon>
        <taxon>Artiodactyla</taxon>
        <taxon>Ruminantia</taxon>
        <taxon>Pecora</taxon>
        <taxon>Cervidae</taxon>
        <taxon>Odocoileinae</taxon>
        <taxon>Rangifer</taxon>
    </lineage>
</organism>
<sequence>MFLREGASFADDFYRILEAWQNRTFGLKFLLLFGVSLGCHGCCWARGGSLQGPASTLDRLQLILHTADVSLCDLAPVYFLALPLQHTNPAGLPVFLPDWTTLAEPCCFLPLHMLFHFYWKTILLAASRTLPDLPGCHCLWKALPGQLRQDEVVLAQVPIVPRLVYYTMELQ</sequence>
<dbReference type="Proteomes" id="UP001176941">
    <property type="component" value="Chromosome 16"/>
</dbReference>
<dbReference type="EMBL" id="OX459952">
    <property type="protein sequence ID" value="CAI9157852.1"/>
    <property type="molecule type" value="Genomic_DNA"/>
</dbReference>
<name>A0ABN8Y8G7_RANTA</name>
<keyword evidence="2" id="KW-1185">Reference proteome</keyword>
<protein>
    <submittedName>
        <fullName evidence="1">Uncharacterized protein</fullName>
    </submittedName>
</protein>
<reference evidence="1" key="1">
    <citation type="submission" date="2023-04" db="EMBL/GenBank/DDBJ databases">
        <authorList>
            <consortium name="ELIXIR-Norway"/>
        </authorList>
    </citation>
    <scope>NUCLEOTIDE SEQUENCE [LARGE SCALE GENOMIC DNA]</scope>
</reference>
<evidence type="ECO:0000313" key="1">
    <source>
        <dbReference type="EMBL" id="CAI9157852.1"/>
    </source>
</evidence>